<dbReference type="Pfam" id="PF02588">
    <property type="entry name" value="YitT_membrane"/>
    <property type="match status" value="1"/>
</dbReference>
<keyword evidence="2" id="KW-1003">Cell membrane</keyword>
<feature type="transmembrane region" description="Helical" evidence="6">
    <location>
        <begin position="190"/>
        <end position="207"/>
    </location>
</feature>
<keyword evidence="4 6" id="KW-1133">Transmembrane helix</keyword>
<keyword evidence="8" id="KW-1185">Reference proteome</keyword>
<dbReference type="EMBL" id="JAGQDG010000006">
    <property type="protein sequence ID" value="MBQ0936818.1"/>
    <property type="molecule type" value="Genomic_DNA"/>
</dbReference>
<evidence type="ECO:0000256" key="2">
    <source>
        <dbReference type="ARBA" id="ARBA00022475"/>
    </source>
</evidence>
<evidence type="ECO:0000256" key="1">
    <source>
        <dbReference type="ARBA" id="ARBA00004651"/>
    </source>
</evidence>
<dbReference type="InterPro" id="IPR003740">
    <property type="entry name" value="YitT"/>
</dbReference>
<sequence>MSGSGSLGRAVSGTIGKLVPQRHSLLDDAQAIVTGTLFVALGLLLFKQAGLMTGGIVGLAFLTHYATGWTFGAVFFALNLPFYILAWQRMGARFTLKTMAAVTLLSVGSQGLPQVLTLQSVNPVFAAIAGGLLVGAGFVVLFRHKASLGGLNVLVMWLQERFGWSAGKLQMGIDAVILLASWPLMDAQRLALSILAAAAMNFALAVNHKPGRYVAF</sequence>
<gene>
    <name evidence="7" type="ORF">KAK11_15905</name>
</gene>
<evidence type="ECO:0000256" key="3">
    <source>
        <dbReference type="ARBA" id="ARBA00022692"/>
    </source>
</evidence>
<evidence type="ECO:0000256" key="5">
    <source>
        <dbReference type="ARBA" id="ARBA00023136"/>
    </source>
</evidence>
<name>A0ABS5E083_9BURK</name>
<feature type="transmembrane region" description="Helical" evidence="6">
    <location>
        <begin position="66"/>
        <end position="87"/>
    </location>
</feature>
<dbReference type="RefSeq" id="WP_210810211.1">
    <property type="nucleotide sequence ID" value="NZ_JAGQDG010000006.1"/>
</dbReference>
<comment type="caution">
    <text evidence="7">The sequence shown here is derived from an EMBL/GenBank/DDBJ whole genome shotgun (WGS) entry which is preliminary data.</text>
</comment>
<proteinExistence type="predicted"/>
<reference evidence="7 8" key="1">
    <citation type="submission" date="2021-04" db="EMBL/GenBank/DDBJ databases">
        <title>The genome sequence of type strain Ideonella paludis KCTC 32238.</title>
        <authorList>
            <person name="Liu Y."/>
        </authorList>
    </citation>
    <scope>NUCLEOTIDE SEQUENCE [LARGE SCALE GENOMIC DNA]</scope>
    <source>
        <strain evidence="7 8">KCTC 32238</strain>
    </source>
</reference>
<evidence type="ECO:0000313" key="7">
    <source>
        <dbReference type="EMBL" id="MBQ0936818.1"/>
    </source>
</evidence>
<dbReference type="PANTHER" id="PTHR33545">
    <property type="entry name" value="UPF0750 MEMBRANE PROTEIN YITT-RELATED"/>
    <property type="match status" value="1"/>
</dbReference>
<evidence type="ECO:0000256" key="4">
    <source>
        <dbReference type="ARBA" id="ARBA00022989"/>
    </source>
</evidence>
<dbReference type="Proteomes" id="UP000672097">
    <property type="component" value="Unassembled WGS sequence"/>
</dbReference>
<comment type="subcellular location">
    <subcellularLocation>
        <location evidence="1">Cell membrane</location>
        <topology evidence="1">Multi-pass membrane protein</topology>
    </subcellularLocation>
</comment>
<evidence type="ECO:0000313" key="8">
    <source>
        <dbReference type="Proteomes" id="UP000672097"/>
    </source>
</evidence>
<evidence type="ECO:0000256" key="6">
    <source>
        <dbReference type="SAM" id="Phobius"/>
    </source>
</evidence>
<keyword evidence="3 6" id="KW-0812">Transmembrane</keyword>
<dbReference type="PANTHER" id="PTHR33545:SF5">
    <property type="entry name" value="UPF0750 MEMBRANE PROTEIN YITT"/>
    <property type="match status" value="1"/>
</dbReference>
<organism evidence="7 8">
    <name type="scientific">Ideonella paludis</name>
    <dbReference type="NCBI Taxonomy" id="1233411"/>
    <lineage>
        <taxon>Bacteria</taxon>
        <taxon>Pseudomonadati</taxon>
        <taxon>Pseudomonadota</taxon>
        <taxon>Betaproteobacteria</taxon>
        <taxon>Burkholderiales</taxon>
        <taxon>Sphaerotilaceae</taxon>
        <taxon>Ideonella</taxon>
    </lineage>
</organism>
<feature type="transmembrane region" description="Helical" evidence="6">
    <location>
        <begin position="124"/>
        <end position="142"/>
    </location>
</feature>
<dbReference type="InterPro" id="IPR051461">
    <property type="entry name" value="UPF0750_membrane"/>
</dbReference>
<protein>
    <submittedName>
        <fullName evidence="7">YitT family protein</fullName>
    </submittedName>
</protein>
<keyword evidence="5 6" id="KW-0472">Membrane</keyword>
<accession>A0ABS5E083</accession>